<proteinExistence type="predicted"/>
<gene>
    <name evidence="1" type="ORF">MVUOKPPV_CDS0017</name>
</gene>
<dbReference type="Proteomes" id="UP001365931">
    <property type="component" value="Segment"/>
</dbReference>
<evidence type="ECO:0000313" key="2">
    <source>
        <dbReference type="Proteomes" id="UP001365931"/>
    </source>
</evidence>
<reference evidence="1" key="1">
    <citation type="submission" date="2024-09" db="EMBL/GenBank/DDBJ databases">
        <title>The complete genome of Klebsiella pneumoniae phage phi1_175008.</title>
        <authorList>
            <person name="Li J."/>
            <person name="Feng Y."/>
            <person name="Zong Z."/>
        </authorList>
    </citation>
    <scope>NUCLEOTIDE SEQUENCE</scope>
</reference>
<organism evidence="1 2">
    <name type="scientific">Klebsiella phage phi1_175008</name>
    <dbReference type="NCBI Taxonomy" id="3127744"/>
    <lineage>
        <taxon>Viruses</taxon>
        <taxon>Duplodnaviria</taxon>
        <taxon>Heunggongvirae</taxon>
        <taxon>Uroviricota</taxon>
        <taxon>Caudoviricetes</taxon>
        <taxon>Stephanstirmvirinae</taxon>
    </lineage>
</organism>
<name>A0ACD5FRL7_9CAUD</name>
<sequence>MWKIEEGFSLDEKAPEWAVEAVRRYDRETGIELRAWRNKDKTQYQYLQGWGGDHFKLVYNGNFIAGWHTPHSVYAKLVEGSQVSASCFG</sequence>
<protein>
    <submittedName>
        <fullName evidence="1">Uncharacterized protein</fullName>
    </submittedName>
</protein>
<dbReference type="EMBL" id="PQ360875">
    <property type="protein sequence ID" value="XKX17414.1"/>
    <property type="molecule type" value="Genomic_DNA"/>
</dbReference>
<accession>A0ACD5FRL7</accession>
<evidence type="ECO:0000313" key="1">
    <source>
        <dbReference type="EMBL" id="XKX17414.1"/>
    </source>
</evidence>